<comment type="caution">
    <text evidence="2">The sequence shown here is derived from an EMBL/GenBank/DDBJ whole genome shotgun (WGS) entry which is preliminary data.</text>
</comment>
<dbReference type="EMBL" id="VAUP01000005">
    <property type="protein sequence ID" value="TLX44656.1"/>
    <property type="molecule type" value="Genomic_DNA"/>
</dbReference>
<proteinExistence type="predicted"/>
<name>A0A6C1KUX0_XANAU</name>
<dbReference type="AlphaFoldDB" id="A0A6C1KUX0"/>
<evidence type="ECO:0000256" key="1">
    <source>
        <dbReference type="SAM" id="MobiDB-lite"/>
    </source>
</evidence>
<dbReference type="OrthoDB" id="8255893at2"/>
<evidence type="ECO:0000313" key="2">
    <source>
        <dbReference type="EMBL" id="TLX44656.1"/>
    </source>
</evidence>
<evidence type="ECO:0000313" key="3">
    <source>
        <dbReference type="Proteomes" id="UP000305131"/>
    </source>
</evidence>
<sequence length="72" mass="7468">MPGLDPGIHVVPLVQRCGACSRPDRVDGRVKPGHDGFGGAKRLANVEWLGQSRAPLKPAPAARRAPPPGTGP</sequence>
<organism evidence="2 3">
    <name type="scientific">Xanthobacter autotrophicus</name>
    <dbReference type="NCBI Taxonomy" id="280"/>
    <lineage>
        <taxon>Bacteria</taxon>
        <taxon>Pseudomonadati</taxon>
        <taxon>Pseudomonadota</taxon>
        <taxon>Alphaproteobacteria</taxon>
        <taxon>Hyphomicrobiales</taxon>
        <taxon>Xanthobacteraceae</taxon>
        <taxon>Xanthobacter</taxon>
    </lineage>
</organism>
<dbReference type="Proteomes" id="UP000305131">
    <property type="component" value="Unassembled WGS sequence"/>
</dbReference>
<reference evidence="2 3" key="1">
    <citation type="submission" date="2019-05" db="EMBL/GenBank/DDBJ databases">
        <authorList>
            <person name="Zhou X."/>
        </authorList>
    </citation>
    <scope>NUCLEOTIDE SEQUENCE [LARGE SCALE GENOMIC DNA]</scope>
    <source>
        <strain evidence="2 3">DSM 432</strain>
    </source>
</reference>
<protein>
    <submittedName>
        <fullName evidence="2">Uncharacterized protein</fullName>
    </submittedName>
</protein>
<accession>A0A6C1KUX0</accession>
<gene>
    <name evidence="2" type="ORF">FBQ73_02410</name>
</gene>
<feature type="compositionally biased region" description="Low complexity" evidence="1">
    <location>
        <begin position="53"/>
        <end position="64"/>
    </location>
</feature>
<feature type="region of interest" description="Disordered" evidence="1">
    <location>
        <begin position="50"/>
        <end position="72"/>
    </location>
</feature>